<reference evidence="2 3" key="1">
    <citation type="submission" date="2022-11" db="UniProtKB">
        <authorList>
            <consortium name="WormBaseParasite"/>
        </authorList>
    </citation>
    <scope>IDENTIFICATION</scope>
</reference>
<keyword evidence="1" id="KW-1185">Reference proteome</keyword>
<evidence type="ECO:0000313" key="2">
    <source>
        <dbReference type="WBParaSite" id="PgR070_g047_t01"/>
    </source>
</evidence>
<organism evidence="1 2">
    <name type="scientific">Parascaris univalens</name>
    <name type="common">Nematode worm</name>
    <dbReference type="NCBI Taxonomy" id="6257"/>
    <lineage>
        <taxon>Eukaryota</taxon>
        <taxon>Metazoa</taxon>
        <taxon>Ecdysozoa</taxon>
        <taxon>Nematoda</taxon>
        <taxon>Chromadorea</taxon>
        <taxon>Rhabditida</taxon>
        <taxon>Spirurina</taxon>
        <taxon>Ascaridomorpha</taxon>
        <taxon>Ascaridoidea</taxon>
        <taxon>Ascarididae</taxon>
        <taxon>Parascaris</taxon>
    </lineage>
</organism>
<accession>A0A915BYE6</accession>
<proteinExistence type="predicted"/>
<evidence type="ECO:0000313" key="1">
    <source>
        <dbReference type="Proteomes" id="UP000887569"/>
    </source>
</evidence>
<name>A0A915BYE6_PARUN</name>
<sequence>MVLLLGLKRLSGPRNRVIILADRLFVRSSPSPASSFAVLLSLISAIAFAKILQSFVVILLQFDTVSCEGHNVEIMFVLKLSSRRMVGVVRTPYFRNCYTLNL</sequence>
<dbReference type="WBParaSite" id="PgR070_g047_t01">
    <property type="protein sequence ID" value="PgR070_g047_t01"/>
    <property type="gene ID" value="PgR070_g047"/>
</dbReference>
<dbReference type="AlphaFoldDB" id="A0A915BYE6"/>
<dbReference type="WBParaSite" id="PgR070_g047_t04">
    <property type="protein sequence ID" value="PgR070_g047_t04"/>
    <property type="gene ID" value="PgR070_g047"/>
</dbReference>
<protein>
    <submittedName>
        <fullName evidence="2 3">MITD1 C-terminal phospholipase D-like domain-containing protein</fullName>
    </submittedName>
</protein>
<evidence type="ECO:0000313" key="3">
    <source>
        <dbReference type="WBParaSite" id="PgR070_g047_t04"/>
    </source>
</evidence>
<dbReference type="Proteomes" id="UP000887569">
    <property type="component" value="Unplaced"/>
</dbReference>